<keyword evidence="4" id="KW-1185">Reference proteome</keyword>
<evidence type="ECO:0008006" key="5">
    <source>
        <dbReference type="Google" id="ProtNLM"/>
    </source>
</evidence>
<dbReference type="RefSeq" id="WP_166153728.1">
    <property type="nucleotide sequence ID" value="NZ_JAAOIW010000012.1"/>
</dbReference>
<keyword evidence="2" id="KW-0732">Signal</keyword>
<organism evidence="3 4">
    <name type="scientific">Paenibacillus agricola</name>
    <dbReference type="NCBI Taxonomy" id="2716264"/>
    <lineage>
        <taxon>Bacteria</taxon>
        <taxon>Bacillati</taxon>
        <taxon>Bacillota</taxon>
        <taxon>Bacilli</taxon>
        <taxon>Bacillales</taxon>
        <taxon>Paenibacillaceae</taxon>
        <taxon>Paenibacillus</taxon>
    </lineage>
</organism>
<dbReference type="Proteomes" id="UP001165962">
    <property type="component" value="Unassembled WGS sequence"/>
</dbReference>
<sequence>MENKKQSQSYKLVTLFVAAALVAAPGCTNRAANSNCVDANQDGYCDNGSGSRSSYFYGGGNSGVGTNNGSTNDSSPGISKGSTPHGGVGSSSGSSSS</sequence>
<feature type="signal peptide" evidence="2">
    <location>
        <begin position="1"/>
        <end position="23"/>
    </location>
</feature>
<accession>A0ABX0JDE9</accession>
<evidence type="ECO:0000256" key="2">
    <source>
        <dbReference type="SAM" id="SignalP"/>
    </source>
</evidence>
<comment type="caution">
    <text evidence="3">The sequence shown here is derived from an EMBL/GenBank/DDBJ whole genome shotgun (WGS) entry which is preliminary data.</text>
</comment>
<feature type="region of interest" description="Disordered" evidence="1">
    <location>
        <begin position="56"/>
        <end position="97"/>
    </location>
</feature>
<evidence type="ECO:0000313" key="3">
    <source>
        <dbReference type="EMBL" id="NHN33415.1"/>
    </source>
</evidence>
<gene>
    <name evidence="3" type="ORF">G9U52_26740</name>
</gene>
<feature type="compositionally biased region" description="Low complexity" evidence="1">
    <location>
        <begin position="64"/>
        <end position="83"/>
    </location>
</feature>
<dbReference type="EMBL" id="JAAOIW010000012">
    <property type="protein sequence ID" value="NHN33415.1"/>
    <property type="molecule type" value="Genomic_DNA"/>
</dbReference>
<proteinExistence type="predicted"/>
<protein>
    <recommendedName>
        <fullName evidence="5">Lipoprotein</fullName>
    </recommendedName>
</protein>
<name>A0ABX0JDE9_9BACL</name>
<reference evidence="3" key="1">
    <citation type="submission" date="2020-03" db="EMBL/GenBank/DDBJ databases">
        <title>Draft sequencing of Paenibacilllus sp. S3N08.</title>
        <authorList>
            <person name="Kim D.-U."/>
        </authorList>
    </citation>
    <scope>NUCLEOTIDE SEQUENCE</scope>
    <source>
        <strain evidence="3">S3N08</strain>
    </source>
</reference>
<feature type="chain" id="PRO_5046324878" description="Lipoprotein" evidence="2">
    <location>
        <begin position="24"/>
        <end position="97"/>
    </location>
</feature>
<evidence type="ECO:0000313" key="4">
    <source>
        <dbReference type="Proteomes" id="UP001165962"/>
    </source>
</evidence>
<evidence type="ECO:0000256" key="1">
    <source>
        <dbReference type="SAM" id="MobiDB-lite"/>
    </source>
</evidence>